<feature type="compositionally biased region" description="Basic and acidic residues" evidence="1">
    <location>
        <begin position="78"/>
        <end position="87"/>
    </location>
</feature>
<evidence type="ECO:0000313" key="2">
    <source>
        <dbReference type="EMBL" id="EOR20552.1"/>
    </source>
</evidence>
<comment type="caution">
    <text evidence="2">The sequence shown here is derived from an EMBL/GenBank/DDBJ whole genome shotgun (WGS) entry which is preliminary data.</text>
</comment>
<dbReference type="EMBL" id="ASRV01000195">
    <property type="protein sequence ID" value="EOR20552.1"/>
    <property type="molecule type" value="Genomic_DNA"/>
</dbReference>
<proteinExistence type="predicted"/>
<organism evidence="2 3">
    <name type="scientific">Clostridium sartagoforme AAU1</name>
    <dbReference type="NCBI Taxonomy" id="1202534"/>
    <lineage>
        <taxon>Bacteria</taxon>
        <taxon>Bacillati</taxon>
        <taxon>Bacillota</taxon>
        <taxon>Clostridia</taxon>
        <taxon>Eubacteriales</taxon>
        <taxon>Clostridiaceae</taxon>
        <taxon>Clostridium</taxon>
    </lineage>
</organism>
<protein>
    <submittedName>
        <fullName evidence="2">Uncharacterized protein</fullName>
    </submittedName>
</protein>
<keyword evidence="3" id="KW-1185">Reference proteome</keyword>
<accession>R9BU63</accession>
<name>R9BU63_9CLOT</name>
<gene>
    <name evidence="2" type="ORF">A500_16480</name>
</gene>
<feature type="region of interest" description="Disordered" evidence="1">
    <location>
        <begin position="65"/>
        <end position="87"/>
    </location>
</feature>
<evidence type="ECO:0000313" key="3">
    <source>
        <dbReference type="Proteomes" id="UP000013988"/>
    </source>
</evidence>
<sequence length="108" mass="13361">MIWITNYKKVRVVAEKNKTRTIIAREYIKENIGRQKRYEILEHLETKCSLKMTTLETLYKEVKSEDELEKRNKAREKKKQEEREIKSRGKKRHFFYFDDTKLYKDIKK</sequence>
<dbReference type="PATRIC" id="fig|1202534.3.peg.3270"/>
<dbReference type="AlphaFoldDB" id="R9BU63"/>
<evidence type="ECO:0000256" key="1">
    <source>
        <dbReference type="SAM" id="MobiDB-lite"/>
    </source>
</evidence>
<dbReference type="Proteomes" id="UP000013988">
    <property type="component" value="Unassembled WGS sequence"/>
</dbReference>
<reference evidence="2 3" key="1">
    <citation type="submission" date="2013-03" db="EMBL/GenBank/DDBJ databases">
        <title>Whole genome shotgun sequencing of Clostridium sartagoforme AAU1.</title>
        <authorList>
            <person name="Joshi C.G."/>
            <person name="Duggirala S.M."/>
            <person name="Nathani N.M."/>
            <person name="Bhatt V.D."/>
            <person name="Patel A.K."/>
            <person name="Pandya P.R."/>
            <person name="KaPatel J.A."/>
        </authorList>
    </citation>
    <scope>NUCLEOTIDE SEQUENCE [LARGE SCALE GENOMIC DNA]</scope>
    <source>
        <strain evidence="2 3">AAU1</strain>
    </source>
</reference>